<feature type="region of interest" description="Disordered" evidence="1">
    <location>
        <begin position="1"/>
        <end position="30"/>
    </location>
</feature>
<dbReference type="GO" id="GO:0034274">
    <property type="term" value="C:Atg12-Atg5-Atg16 complex"/>
    <property type="evidence" value="ECO:0007669"/>
    <property type="project" value="TreeGrafter"/>
</dbReference>
<dbReference type="InterPro" id="IPR015943">
    <property type="entry name" value="WD40/YVTN_repeat-like_dom_sf"/>
</dbReference>
<gene>
    <name evidence="2" type="ORF">SMTD_LOCUS717</name>
</gene>
<dbReference type="Proteomes" id="UP000269396">
    <property type="component" value="Unassembled WGS sequence"/>
</dbReference>
<accession>A0A183NF31</accession>
<dbReference type="Gene3D" id="2.130.10.10">
    <property type="entry name" value="YVTN repeat-like/Quinoprotein amine dehydrogenase"/>
    <property type="match status" value="1"/>
</dbReference>
<evidence type="ECO:0000313" key="3">
    <source>
        <dbReference type="Proteomes" id="UP000269396"/>
    </source>
</evidence>
<evidence type="ECO:0000256" key="1">
    <source>
        <dbReference type="SAM" id="MobiDB-lite"/>
    </source>
</evidence>
<feature type="compositionally biased region" description="Polar residues" evidence="1">
    <location>
        <begin position="20"/>
        <end position="30"/>
    </location>
</feature>
<dbReference type="SUPFAM" id="SSF50978">
    <property type="entry name" value="WD40 repeat-like"/>
    <property type="match status" value="1"/>
</dbReference>
<dbReference type="PANTHER" id="PTHR19878:SF8">
    <property type="entry name" value="AUTOPHAGY-RELATED 16, ISOFORM F"/>
    <property type="match status" value="1"/>
</dbReference>
<dbReference type="GO" id="GO:0000421">
    <property type="term" value="C:autophagosome membrane"/>
    <property type="evidence" value="ECO:0007669"/>
    <property type="project" value="TreeGrafter"/>
</dbReference>
<dbReference type="PANTHER" id="PTHR19878">
    <property type="entry name" value="AUTOPHAGY PROTEIN 16-LIKE"/>
    <property type="match status" value="1"/>
</dbReference>
<protein>
    <submittedName>
        <fullName evidence="2">Uncharacterized protein</fullName>
    </submittedName>
</protein>
<feature type="compositionally biased region" description="Polar residues" evidence="1">
    <location>
        <begin position="1"/>
        <end position="11"/>
    </location>
</feature>
<keyword evidence="3" id="KW-1185">Reference proteome</keyword>
<dbReference type="InterPro" id="IPR001680">
    <property type="entry name" value="WD40_rpt"/>
</dbReference>
<sequence length="165" mass="18838">MNTNRSLSAYQNIPKHDLKQPSTNSASQLCHKQDKKTNVVTFLTTENARFSINSPFELYFTTVLSCTRNNTLEIVDLRMNQVTQCLKADGFQTGLDIVRPCFSPDSDYVAAGGHDGGVYIWSTVSGNLEICLRDHTLQPQNIHKFEFDDDLQSMTRDTYHRDKIW</sequence>
<proteinExistence type="predicted"/>
<name>A0A183NF31_9TREM</name>
<dbReference type="GO" id="GO:0034045">
    <property type="term" value="C:phagophore assembly site membrane"/>
    <property type="evidence" value="ECO:0007669"/>
    <property type="project" value="TreeGrafter"/>
</dbReference>
<dbReference type="GO" id="GO:0000045">
    <property type="term" value="P:autophagosome assembly"/>
    <property type="evidence" value="ECO:0007669"/>
    <property type="project" value="InterPro"/>
</dbReference>
<dbReference type="InterPro" id="IPR045160">
    <property type="entry name" value="ATG16"/>
</dbReference>
<dbReference type="PROSITE" id="PS50082">
    <property type="entry name" value="WD_REPEATS_2"/>
    <property type="match status" value="1"/>
</dbReference>
<dbReference type="EMBL" id="UZAL01000683">
    <property type="protein sequence ID" value="VDO72498.1"/>
    <property type="molecule type" value="Genomic_DNA"/>
</dbReference>
<organism evidence="2 3">
    <name type="scientific">Schistosoma mattheei</name>
    <dbReference type="NCBI Taxonomy" id="31246"/>
    <lineage>
        <taxon>Eukaryota</taxon>
        <taxon>Metazoa</taxon>
        <taxon>Spiralia</taxon>
        <taxon>Lophotrochozoa</taxon>
        <taxon>Platyhelminthes</taxon>
        <taxon>Trematoda</taxon>
        <taxon>Digenea</taxon>
        <taxon>Strigeidida</taxon>
        <taxon>Schistosomatoidea</taxon>
        <taxon>Schistosomatidae</taxon>
        <taxon>Schistosoma</taxon>
    </lineage>
</organism>
<evidence type="ECO:0000313" key="2">
    <source>
        <dbReference type="EMBL" id="VDO72498.1"/>
    </source>
</evidence>
<dbReference type="STRING" id="31246.A0A183NF31"/>
<dbReference type="InterPro" id="IPR036322">
    <property type="entry name" value="WD40_repeat_dom_sf"/>
</dbReference>
<dbReference type="GO" id="GO:0043495">
    <property type="term" value="F:protein-membrane adaptor activity"/>
    <property type="evidence" value="ECO:0007669"/>
    <property type="project" value="TreeGrafter"/>
</dbReference>
<dbReference type="AlphaFoldDB" id="A0A183NF31"/>
<reference evidence="2 3" key="1">
    <citation type="submission" date="2018-11" db="EMBL/GenBank/DDBJ databases">
        <authorList>
            <consortium name="Pathogen Informatics"/>
        </authorList>
    </citation>
    <scope>NUCLEOTIDE SEQUENCE [LARGE SCALE GENOMIC DNA]</scope>
    <source>
        <strain>Denwood</strain>
        <strain evidence="3">Zambia</strain>
    </source>
</reference>